<dbReference type="PANTHER" id="PTHR42852:SF17">
    <property type="entry name" value="THIOREDOXIN-LIKE PROTEIN HI_1115"/>
    <property type="match status" value="1"/>
</dbReference>
<dbReference type="Gene3D" id="3.40.30.10">
    <property type="entry name" value="Glutaredoxin"/>
    <property type="match status" value="1"/>
</dbReference>
<comment type="caution">
    <text evidence="2">The sequence shown here is derived from an EMBL/GenBank/DDBJ whole genome shotgun (WGS) entry which is preliminary data.</text>
</comment>
<keyword evidence="3" id="KW-1185">Reference proteome</keyword>
<dbReference type="InterPro" id="IPR013766">
    <property type="entry name" value="Thioredoxin_domain"/>
</dbReference>
<dbReference type="Proteomes" id="UP000032233">
    <property type="component" value="Unassembled WGS sequence"/>
</dbReference>
<dbReference type="STRING" id="1429043.X474_02305"/>
<dbReference type="Pfam" id="PF08534">
    <property type="entry name" value="Redoxin"/>
    <property type="match status" value="1"/>
</dbReference>
<dbReference type="InParanoid" id="A0A0D2HZJ1"/>
<feature type="domain" description="Thioredoxin" evidence="1">
    <location>
        <begin position="28"/>
        <end position="172"/>
    </location>
</feature>
<proteinExistence type="predicted"/>
<dbReference type="FunCoup" id="A0A0D2HZJ1">
    <property type="interactions" value="271"/>
</dbReference>
<dbReference type="InterPro" id="IPR050553">
    <property type="entry name" value="Thioredoxin_ResA/DsbE_sf"/>
</dbReference>
<dbReference type="CDD" id="cd02966">
    <property type="entry name" value="TlpA_like_family"/>
    <property type="match status" value="1"/>
</dbReference>
<dbReference type="InterPro" id="IPR013740">
    <property type="entry name" value="Redoxin"/>
</dbReference>
<dbReference type="AlphaFoldDB" id="A0A0D2HZJ1"/>
<evidence type="ECO:0000313" key="3">
    <source>
        <dbReference type="Proteomes" id="UP000032233"/>
    </source>
</evidence>
<dbReference type="OrthoDB" id="9813820at2"/>
<dbReference type="GO" id="GO:0016491">
    <property type="term" value="F:oxidoreductase activity"/>
    <property type="evidence" value="ECO:0007669"/>
    <property type="project" value="InterPro"/>
</dbReference>
<accession>A0A0D2HZJ1</accession>
<dbReference type="PROSITE" id="PS51352">
    <property type="entry name" value="THIOREDOXIN_2"/>
    <property type="match status" value="1"/>
</dbReference>
<evidence type="ECO:0000259" key="1">
    <source>
        <dbReference type="PROSITE" id="PS51352"/>
    </source>
</evidence>
<protein>
    <recommendedName>
        <fullName evidence="1">Thioredoxin domain-containing protein</fullName>
    </recommendedName>
</protein>
<reference evidence="2 3" key="1">
    <citation type="submission" date="2013-11" db="EMBL/GenBank/DDBJ databases">
        <title>Metagenomic analysis of a methanogenic consortium involved in long chain n-alkane degradation.</title>
        <authorList>
            <person name="Davidova I.A."/>
            <person name="Callaghan A.V."/>
            <person name="Wawrik B."/>
            <person name="Pruitt S."/>
            <person name="Marks C."/>
            <person name="Duncan K.E."/>
            <person name="Suflita J.M."/>
        </authorList>
    </citation>
    <scope>NUCLEOTIDE SEQUENCE [LARGE SCALE GENOMIC DNA]</scope>
    <source>
        <strain evidence="2 3">SPR</strain>
    </source>
</reference>
<organism evidence="2 3">
    <name type="scientific">Dethiosulfatarculus sandiegensis</name>
    <dbReference type="NCBI Taxonomy" id="1429043"/>
    <lineage>
        <taxon>Bacteria</taxon>
        <taxon>Pseudomonadati</taxon>
        <taxon>Thermodesulfobacteriota</taxon>
        <taxon>Desulfarculia</taxon>
        <taxon>Desulfarculales</taxon>
        <taxon>Desulfarculaceae</taxon>
        <taxon>Dethiosulfatarculus</taxon>
    </lineage>
</organism>
<name>A0A0D2HZJ1_9BACT</name>
<dbReference type="SUPFAM" id="SSF52833">
    <property type="entry name" value="Thioredoxin-like"/>
    <property type="match status" value="1"/>
</dbReference>
<gene>
    <name evidence="2" type="ORF">X474_02305</name>
</gene>
<sequence length="172" mass="18928">MKKLLILTLGICLLTFCGIRGQNAQALVKEGKALPEISLPDTEGQTHNLIELTKDKVSLIVYWSVSCPHCRVEMPKMLNLAKQLTGNPFTLIMVNADGPEMKGAALKMAEFYGIPQPLLLDNGPRDTMPLADAFDLVATPSILVLDRRGKMIHAQEVEADMDKLKEAIIQAF</sequence>
<dbReference type="RefSeq" id="WP_044346452.1">
    <property type="nucleotide sequence ID" value="NZ_AZAC01000002.1"/>
</dbReference>
<dbReference type="EMBL" id="AZAC01000002">
    <property type="protein sequence ID" value="KIX15693.1"/>
    <property type="molecule type" value="Genomic_DNA"/>
</dbReference>
<dbReference type="PANTHER" id="PTHR42852">
    <property type="entry name" value="THIOL:DISULFIDE INTERCHANGE PROTEIN DSBE"/>
    <property type="match status" value="1"/>
</dbReference>
<evidence type="ECO:0000313" key="2">
    <source>
        <dbReference type="EMBL" id="KIX15693.1"/>
    </source>
</evidence>
<dbReference type="InterPro" id="IPR036249">
    <property type="entry name" value="Thioredoxin-like_sf"/>
</dbReference>